<dbReference type="Pfam" id="PF13575">
    <property type="entry name" value="DUF4135"/>
    <property type="match status" value="2"/>
</dbReference>
<evidence type="ECO:0000259" key="2">
    <source>
        <dbReference type="Pfam" id="PF13575"/>
    </source>
</evidence>
<dbReference type="Gene3D" id="1.50.10.20">
    <property type="match status" value="1"/>
</dbReference>
<dbReference type="AlphaFoldDB" id="A0A1Y6CVR3"/>
<dbReference type="EMBL" id="FWZX01000043">
    <property type="protein sequence ID" value="SMF81361.1"/>
    <property type="molecule type" value="Genomic_DNA"/>
</dbReference>
<dbReference type="SMART" id="SM01260">
    <property type="entry name" value="LANC_like"/>
    <property type="match status" value="1"/>
</dbReference>
<protein>
    <submittedName>
        <fullName evidence="3">Lantibiotic modifying enzyme</fullName>
    </submittedName>
</protein>
<keyword evidence="4" id="KW-1185">Reference proteome</keyword>
<dbReference type="PRINTS" id="PR01950">
    <property type="entry name" value="LANCSUPER"/>
</dbReference>
<dbReference type="GO" id="GO:0031179">
    <property type="term" value="P:peptide modification"/>
    <property type="evidence" value="ECO:0007669"/>
    <property type="project" value="InterPro"/>
</dbReference>
<reference evidence="3 4" key="1">
    <citation type="submission" date="2017-04" db="EMBL/GenBank/DDBJ databases">
        <authorList>
            <person name="Afonso C.L."/>
            <person name="Miller P.J."/>
            <person name="Scott M.A."/>
            <person name="Spackman E."/>
            <person name="Goraichik I."/>
            <person name="Dimitrov K.M."/>
            <person name="Suarez D.L."/>
            <person name="Swayne D.E."/>
        </authorList>
    </citation>
    <scope>NUCLEOTIDE SEQUENCE [LARGE SCALE GENOMIC DNA]</scope>
    <source>
        <strain evidence="3 4">USBA 355</strain>
    </source>
</reference>
<dbReference type="Pfam" id="PF05147">
    <property type="entry name" value="LANC_like"/>
    <property type="match status" value="1"/>
</dbReference>
<dbReference type="InterPro" id="IPR007822">
    <property type="entry name" value="LANC-like"/>
</dbReference>
<keyword evidence="1" id="KW-0479">Metal-binding</keyword>
<feature type="domain" description="Lantibiotic biosynthesis protein dehydration" evidence="2">
    <location>
        <begin position="367"/>
        <end position="458"/>
    </location>
</feature>
<dbReference type="GO" id="GO:0046872">
    <property type="term" value="F:metal ion binding"/>
    <property type="evidence" value="ECO:0007669"/>
    <property type="project" value="UniProtKB-KW"/>
</dbReference>
<dbReference type="Proteomes" id="UP000192917">
    <property type="component" value="Unassembled WGS sequence"/>
</dbReference>
<keyword evidence="1" id="KW-0862">Zinc</keyword>
<feature type="binding site" evidence="1">
    <location>
        <position position="788"/>
    </location>
    <ligand>
        <name>Zn(2+)</name>
        <dbReference type="ChEBI" id="CHEBI:29105"/>
    </ligand>
</feature>
<dbReference type="InterPro" id="IPR025410">
    <property type="entry name" value="Lant_dehyd"/>
</dbReference>
<dbReference type="STRING" id="560819.SAMN05428998_14333"/>
<dbReference type="SUPFAM" id="SSF158745">
    <property type="entry name" value="LanC-like"/>
    <property type="match status" value="1"/>
</dbReference>
<sequence length="920" mass="100194">MDRLTQLAAKLELSPELLSQFKRDHSDRLPSTRISGVTADWIVTLLAKSAQTTPAEFHDAVIAGLHEIAAEAEPGIVRDIADICSFDSLLRQDCQMHARQLVDWLHRQSSAGSRFIDYYLGTVQHFNRLTSLSIARAAYIARAVRIVRTAHPAWSVSDVTTPTTADIHDQGASVFSFRCGQTTFYCKPRNGLTDQYFEAFQDEIMVPSGAIRIGVPPTINVGDLSVQKECVSVTRSAHGSVDREMAIERYARQCANLLLSCWILGIGDINGENFRISSDGIVVLDTEAAAMTVLDPRLEADAYYAVKARILNDLFSATCILPSPDRYQSGLFDFSMVTEFLRAWCRDASETERFFATLLQEVGVLQEELSKKTEVVRSFLTDSDPDDRMSLRLVPRPTADYVHLLKTLSHPAVATTPDSHIAVLSALLESANVNPWIRVVVRSEIAAIGQLTIPVFHVTYRGHDLISGSDGPIEGFLGRSVQSEALERIARAAAVSGAQLEAIRLSAFTGAALFMPAPIIAARGRSAASDGTLEDVIEGIISHLDRTALTAEGHVFFPSLRNLEDQVSTWGITGLDLYDGVSGVALFLSEARSVERYASLPAFRRLWECVEAGMADAIASDRDLPIGLLNGLAGMLLTCHRMGMVPEILIPLAHKLGDAAVAQNSGDIQADFSVGLAGVVFALSHLHALDASLQDPIRELGRLMMRVDGASPDGGFPNEMFDGKRLGGFAHGDAGIAYGLCLAGHFGGERECFDAATAAFERESGRLRDGRYFDGRSAAPSARPLGWCFGGAGLHLAYRYSCDAHGGLPLSEAFERSLETFFDRCTVDTDDWNLCHGLGIFLEPDLNGTVPVRLEEFLAALKDDGPRQARDELSWRVTPSLFTGLSGVGYLCLRRLYPECIRGLLAAPEIQSASERCRPA</sequence>
<proteinExistence type="predicted"/>
<name>A0A1Y6CVR3_9PROT</name>
<feature type="domain" description="Lantibiotic biosynthesis protein dehydration" evidence="2">
    <location>
        <begin position="163"/>
        <end position="336"/>
    </location>
</feature>
<accession>A0A1Y6CVR3</accession>
<evidence type="ECO:0000313" key="3">
    <source>
        <dbReference type="EMBL" id="SMF81361.1"/>
    </source>
</evidence>
<organism evidence="3 4">
    <name type="scientific">Tistlia consotensis USBA 355</name>
    <dbReference type="NCBI Taxonomy" id="560819"/>
    <lineage>
        <taxon>Bacteria</taxon>
        <taxon>Pseudomonadati</taxon>
        <taxon>Pseudomonadota</taxon>
        <taxon>Alphaproteobacteria</taxon>
        <taxon>Rhodospirillales</taxon>
        <taxon>Rhodovibrionaceae</taxon>
        <taxon>Tistlia</taxon>
    </lineage>
</organism>
<gene>
    <name evidence="3" type="ORF">SAMN05428998_14333</name>
</gene>
<evidence type="ECO:0000313" key="4">
    <source>
        <dbReference type="Proteomes" id="UP000192917"/>
    </source>
</evidence>
<evidence type="ECO:0000256" key="1">
    <source>
        <dbReference type="PIRSR" id="PIRSR607822-1"/>
    </source>
</evidence>
<feature type="binding site" evidence="1">
    <location>
        <position position="836"/>
    </location>
    <ligand>
        <name>Zn(2+)</name>
        <dbReference type="ChEBI" id="CHEBI:29105"/>
    </ligand>
</feature>
<dbReference type="RefSeq" id="WP_159460374.1">
    <property type="nucleotide sequence ID" value="NZ_FWZX01000043.1"/>
</dbReference>
<feature type="binding site" evidence="1">
    <location>
        <position position="835"/>
    </location>
    <ligand>
        <name>Zn(2+)</name>
        <dbReference type="ChEBI" id="CHEBI:29105"/>
    </ligand>
</feature>